<dbReference type="GO" id="GO:0016020">
    <property type="term" value="C:membrane"/>
    <property type="evidence" value="ECO:0007669"/>
    <property type="project" value="UniProtKB-SubCell"/>
</dbReference>
<name>A0A914X6V2_9BILA</name>
<dbReference type="Pfam" id="PF10316">
    <property type="entry name" value="7TM_GPCR_Srbc"/>
    <property type="match status" value="1"/>
</dbReference>
<evidence type="ECO:0000313" key="8">
    <source>
        <dbReference type="WBParaSite" id="PSAMB.scaffold661size44273.g7825.t1"/>
    </source>
</evidence>
<evidence type="ECO:0000256" key="3">
    <source>
        <dbReference type="ARBA" id="ARBA00022989"/>
    </source>
</evidence>
<dbReference type="CDD" id="cd00637">
    <property type="entry name" value="7tm_classA_rhodopsin-like"/>
    <property type="match status" value="1"/>
</dbReference>
<evidence type="ECO:0000256" key="5">
    <source>
        <dbReference type="SAM" id="Phobius"/>
    </source>
</evidence>
<feature type="transmembrane region" description="Helical" evidence="5">
    <location>
        <begin position="125"/>
        <end position="149"/>
    </location>
</feature>
<dbReference type="SUPFAM" id="SSF81321">
    <property type="entry name" value="Family A G protein-coupled receptor-like"/>
    <property type="match status" value="1"/>
</dbReference>
<dbReference type="Gene3D" id="1.20.1070.10">
    <property type="entry name" value="Rhodopsin 7-helix transmembrane proteins"/>
    <property type="match status" value="1"/>
</dbReference>
<feature type="domain" description="G-protein coupled receptors family 1 profile" evidence="6">
    <location>
        <begin position="24"/>
        <end position="137"/>
    </location>
</feature>
<proteinExistence type="predicted"/>
<keyword evidence="7" id="KW-1185">Reference proteome</keyword>
<keyword evidence="4 5" id="KW-0472">Membrane</keyword>
<dbReference type="PROSITE" id="PS50262">
    <property type="entry name" value="G_PROTEIN_RECEP_F1_2"/>
    <property type="match status" value="1"/>
</dbReference>
<evidence type="ECO:0000256" key="1">
    <source>
        <dbReference type="ARBA" id="ARBA00004370"/>
    </source>
</evidence>
<feature type="transmembrane region" description="Helical" evidence="5">
    <location>
        <begin position="169"/>
        <end position="192"/>
    </location>
</feature>
<evidence type="ECO:0000256" key="4">
    <source>
        <dbReference type="ARBA" id="ARBA00023136"/>
    </source>
</evidence>
<dbReference type="Proteomes" id="UP000887566">
    <property type="component" value="Unplaced"/>
</dbReference>
<comment type="subcellular location">
    <subcellularLocation>
        <location evidence="1">Membrane</location>
    </subcellularLocation>
</comment>
<feature type="transmembrane region" description="Helical" evidence="5">
    <location>
        <begin position="6"/>
        <end position="32"/>
    </location>
</feature>
<dbReference type="PANTHER" id="PTHR46955:SF3">
    <property type="entry name" value="G_PROTEIN_RECEP_F1_2 DOMAIN-CONTAINING PROTEIN"/>
    <property type="match status" value="1"/>
</dbReference>
<dbReference type="InterPro" id="IPR019420">
    <property type="entry name" value="7TM_GPCR_serpentine_rcpt_Srbc"/>
</dbReference>
<evidence type="ECO:0000259" key="6">
    <source>
        <dbReference type="PROSITE" id="PS50262"/>
    </source>
</evidence>
<reference evidence="8" key="1">
    <citation type="submission" date="2022-11" db="UniProtKB">
        <authorList>
            <consortium name="WormBaseParasite"/>
        </authorList>
    </citation>
    <scope>IDENTIFICATION</scope>
</reference>
<keyword evidence="3 5" id="KW-1133">Transmembrane helix</keyword>
<accession>A0A914X6V2</accession>
<organism evidence="7 8">
    <name type="scientific">Plectus sambesii</name>
    <dbReference type="NCBI Taxonomy" id="2011161"/>
    <lineage>
        <taxon>Eukaryota</taxon>
        <taxon>Metazoa</taxon>
        <taxon>Ecdysozoa</taxon>
        <taxon>Nematoda</taxon>
        <taxon>Chromadorea</taxon>
        <taxon>Plectida</taxon>
        <taxon>Plectina</taxon>
        <taxon>Plectoidea</taxon>
        <taxon>Plectidae</taxon>
        <taxon>Plectus</taxon>
    </lineage>
</organism>
<evidence type="ECO:0000313" key="7">
    <source>
        <dbReference type="Proteomes" id="UP000887566"/>
    </source>
</evidence>
<sequence>MANASIALLSYIVLAVLAPLSLIGNGCVLIAILTNRALRKNDGLYLWIALSMADFSVALLMLPNIVYLIAGWKPDINYDAKLTLLSSLPAISEVKVNSILTVAIAFDRFSAFAWPVAYKLRRRGYYAIASAAVATIWGVTDAVVCYLTAPLVPKPGCGAGGCFMHEKFRYYWGVSDMLINAIVMVITVLVLIKIRTRRTIHQGSRDSITVQFQANQITVSVLLCSGICIFLPSTFAGLGELSGLAVFAALGPFVAVGLLACGVTNACIFIFQHTVIRNSVYEIGKRLKTSITKL</sequence>
<dbReference type="AlphaFoldDB" id="A0A914X6V2"/>
<evidence type="ECO:0000256" key="2">
    <source>
        <dbReference type="ARBA" id="ARBA00022692"/>
    </source>
</evidence>
<feature type="transmembrane region" description="Helical" evidence="5">
    <location>
        <begin position="212"/>
        <end position="232"/>
    </location>
</feature>
<protein>
    <submittedName>
        <fullName evidence="8">G-protein coupled receptors family 1 profile domain-containing protein</fullName>
    </submittedName>
</protein>
<dbReference type="InterPro" id="IPR052322">
    <property type="entry name" value="Mito_rRNA_Mtase_NSUN4"/>
</dbReference>
<keyword evidence="2 5" id="KW-0812">Transmembrane</keyword>
<dbReference type="PANTHER" id="PTHR46955">
    <property type="entry name" value="PROTEIN CBG01349-RELATED"/>
    <property type="match status" value="1"/>
</dbReference>
<feature type="transmembrane region" description="Helical" evidence="5">
    <location>
        <begin position="244"/>
        <end position="271"/>
    </location>
</feature>
<feature type="transmembrane region" description="Helical" evidence="5">
    <location>
        <begin position="44"/>
        <end position="70"/>
    </location>
</feature>
<dbReference type="WBParaSite" id="PSAMB.scaffold661size44273.g7825.t1">
    <property type="protein sequence ID" value="PSAMB.scaffold661size44273.g7825.t1"/>
    <property type="gene ID" value="PSAMB.scaffold661size44273.g7825"/>
</dbReference>
<dbReference type="InterPro" id="IPR017452">
    <property type="entry name" value="GPCR_Rhodpsn_7TM"/>
</dbReference>